<dbReference type="EMBL" id="KV442098">
    <property type="protein sequence ID" value="OAQ24245.1"/>
    <property type="molecule type" value="Genomic_DNA"/>
</dbReference>
<feature type="compositionally biased region" description="Low complexity" evidence="4">
    <location>
        <begin position="199"/>
        <end position="212"/>
    </location>
</feature>
<dbReference type="InterPro" id="IPR036322">
    <property type="entry name" value="WD40_repeat_dom_sf"/>
</dbReference>
<protein>
    <submittedName>
        <fullName evidence="7">WD40 repeat-like protein</fullName>
    </submittedName>
</protein>
<dbReference type="CDD" id="cd00200">
    <property type="entry name" value="WD40"/>
    <property type="match status" value="1"/>
</dbReference>
<evidence type="ECO:0000256" key="1">
    <source>
        <dbReference type="ARBA" id="ARBA00022574"/>
    </source>
</evidence>
<dbReference type="SUPFAM" id="SSF50978">
    <property type="entry name" value="WD40 repeat-like"/>
    <property type="match status" value="2"/>
</dbReference>
<feature type="repeat" description="WD" evidence="3">
    <location>
        <begin position="1344"/>
        <end position="1385"/>
    </location>
</feature>
<feature type="domain" description="Arm-like repeat" evidence="6">
    <location>
        <begin position="342"/>
        <end position="674"/>
    </location>
</feature>
<dbReference type="InterPro" id="IPR007111">
    <property type="entry name" value="NACHT_NTPase"/>
</dbReference>
<dbReference type="Gene3D" id="3.40.50.300">
    <property type="entry name" value="P-loop containing nucleotide triphosphate hydrolases"/>
    <property type="match status" value="1"/>
</dbReference>
<feature type="region of interest" description="Disordered" evidence="4">
    <location>
        <begin position="118"/>
        <end position="141"/>
    </location>
</feature>
<evidence type="ECO:0000256" key="3">
    <source>
        <dbReference type="PROSITE-ProRule" id="PRU00221"/>
    </source>
</evidence>
<proteinExistence type="predicted"/>
<name>A0A197JGI6_9FUNG</name>
<feature type="repeat" description="WD" evidence="3">
    <location>
        <begin position="1638"/>
        <end position="1679"/>
    </location>
</feature>
<evidence type="ECO:0000259" key="5">
    <source>
        <dbReference type="Pfam" id="PF05729"/>
    </source>
</evidence>
<organism evidence="7 8">
    <name type="scientific">Linnemannia elongata AG-77</name>
    <dbReference type="NCBI Taxonomy" id="1314771"/>
    <lineage>
        <taxon>Eukaryota</taxon>
        <taxon>Fungi</taxon>
        <taxon>Fungi incertae sedis</taxon>
        <taxon>Mucoromycota</taxon>
        <taxon>Mortierellomycotina</taxon>
        <taxon>Mortierellomycetes</taxon>
        <taxon>Mortierellales</taxon>
        <taxon>Mortierellaceae</taxon>
        <taxon>Linnemannia</taxon>
    </lineage>
</organism>
<keyword evidence="8" id="KW-1185">Reference proteome</keyword>
<dbReference type="InterPro" id="IPR019775">
    <property type="entry name" value="WD40_repeat_CS"/>
</dbReference>
<dbReference type="InterPro" id="IPR015943">
    <property type="entry name" value="WD40/YVTN_repeat-like_dom_sf"/>
</dbReference>
<evidence type="ECO:0000256" key="4">
    <source>
        <dbReference type="SAM" id="MobiDB-lite"/>
    </source>
</evidence>
<feature type="repeat" description="WD" evidence="3">
    <location>
        <begin position="1564"/>
        <end position="1586"/>
    </location>
</feature>
<dbReference type="PROSITE" id="PS00678">
    <property type="entry name" value="WD_REPEATS_1"/>
    <property type="match status" value="4"/>
</dbReference>
<dbReference type="PANTHER" id="PTHR19848">
    <property type="entry name" value="WD40 REPEAT PROTEIN"/>
    <property type="match status" value="1"/>
</dbReference>
<feature type="repeat" description="WD" evidence="3">
    <location>
        <begin position="1596"/>
        <end position="1637"/>
    </location>
</feature>
<dbReference type="Gene3D" id="2.130.10.10">
    <property type="entry name" value="YVTN repeat-like/Quinoprotein amine dehydrogenase"/>
    <property type="match status" value="5"/>
</dbReference>
<evidence type="ECO:0000256" key="2">
    <source>
        <dbReference type="ARBA" id="ARBA00022737"/>
    </source>
</evidence>
<dbReference type="PANTHER" id="PTHR19848:SF8">
    <property type="entry name" value="F-BOX AND WD REPEAT DOMAIN CONTAINING 7"/>
    <property type="match status" value="1"/>
</dbReference>
<reference evidence="7 8" key="1">
    <citation type="submission" date="2016-05" db="EMBL/GenBank/DDBJ databases">
        <title>Genome sequencing reveals origins of a unique bacterial endosymbiosis in the earliest lineages of terrestrial Fungi.</title>
        <authorList>
            <consortium name="DOE Joint Genome Institute"/>
            <person name="Uehling J."/>
            <person name="Gryganskyi A."/>
            <person name="Hameed K."/>
            <person name="Tschaplinski T."/>
            <person name="Misztal P."/>
            <person name="Wu S."/>
            <person name="Desiro A."/>
            <person name="Vande Pol N."/>
            <person name="Du Z.-Y."/>
            <person name="Zienkiewicz A."/>
            <person name="Zienkiewicz K."/>
            <person name="Morin E."/>
            <person name="Tisserant E."/>
            <person name="Splivallo R."/>
            <person name="Hainaut M."/>
            <person name="Henrissat B."/>
            <person name="Ohm R."/>
            <person name="Kuo A."/>
            <person name="Yan J."/>
            <person name="Lipzen A."/>
            <person name="Nolan M."/>
            <person name="Labutti K."/>
            <person name="Barry K."/>
            <person name="Goldstein A."/>
            <person name="Labbe J."/>
            <person name="Schadt C."/>
            <person name="Tuskan G."/>
            <person name="Grigoriev I."/>
            <person name="Martin F."/>
            <person name="Vilgalys R."/>
            <person name="Bonito G."/>
        </authorList>
    </citation>
    <scope>NUCLEOTIDE SEQUENCE [LARGE SCALE GENOMIC DNA]</scope>
    <source>
        <strain evidence="7 8">AG-77</strain>
    </source>
</reference>
<feature type="compositionally biased region" description="Pro residues" evidence="4">
    <location>
        <begin position="128"/>
        <end position="137"/>
    </location>
</feature>
<dbReference type="Proteomes" id="UP000078512">
    <property type="component" value="Unassembled WGS sequence"/>
</dbReference>
<dbReference type="Pfam" id="PF00400">
    <property type="entry name" value="WD40"/>
    <property type="match status" value="9"/>
</dbReference>
<keyword evidence="2" id="KW-0677">Repeat</keyword>
<feature type="region of interest" description="Disordered" evidence="4">
    <location>
        <begin position="163"/>
        <end position="212"/>
    </location>
</feature>
<keyword evidence="1 3" id="KW-0853">WD repeat</keyword>
<dbReference type="PROSITE" id="PS50294">
    <property type="entry name" value="WD_REPEATS_REGION"/>
    <property type="match status" value="7"/>
</dbReference>
<feature type="repeat" description="WD" evidence="3">
    <location>
        <begin position="1470"/>
        <end position="1511"/>
    </location>
</feature>
<feature type="repeat" description="WD" evidence="3">
    <location>
        <begin position="1260"/>
        <end position="1301"/>
    </location>
</feature>
<evidence type="ECO:0000313" key="8">
    <source>
        <dbReference type="Proteomes" id="UP000078512"/>
    </source>
</evidence>
<dbReference type="Pfam" id="PF05729">
    <property type="entry name" value="NACHT"/>
    <property type="match status" value="1"/>
</dbReference>
<dbReference type="OrthoDB" id="2443807at2759"/>
<evidence type="ECO:0000259" key="6">
    <source>
        <dbReference type="Pfam" id="PF23948"/>
    </source>
</evidence>
<dbReference type="InterPro" id="IPR020472">
    <property type="entry name" value="WD40_PAC1"/>
</dbReference>
<dbReference type="InterPro" id="IPR027417">
    <property type="entry name" value="P-loop_NTPase"/>
</dbReference>
<dbReference type="InterPro" id="IPR001680">
    <property type="entry name" value="WD40_rpt"/>
</dbReference>
<dbReference type="SMART" id="SM00320">
    <property type="entry name" value="WD40"/>
    <property type="match status" value="13"/>
</dbReference>
<dbReference type="InterPro" id="IPR056251">
    <property type="entry name" value="Arm_rpt_dom"/>
</dbReference>
<dbReference type="PROSITE" id="PS50082">
    <property type="entry name" value="WD_REPEATS_2"/>
    <property type="match status" value="8"/>
</dbReference>
<sequence length="1860" mass="205398">MCQERKNKTLHNINTRLRRQDTSIARYTPNKAITNTRKIDTKSRPNRHVSPVKQPSSSPKHTEQSKPFCHTFASHCHNRHSFAHSLLRNPLPAAKSFFNQPKAIYQRHSYLMFVAATMSSSPPQGNSPSPPLTPSSAPPGHLEITVDEQHVLSKLENTATFGHVSSKSGDVQHKPANLLSPLGHSTTRNVTGDDVHGPGDASDARSISSGRSSKLGFRKRLSRLFKGDKNVIEATSASQTSSTSPIVSALQLQPSPAENGTLRLDIFPENVAKPTLKTELPKPHARVDKTLQLFYCCSVLSKTPGTLQLTLDNDVSQDSPLDDKEKGWVQLIDPVLQDRYRWLVEQLVKAFADNPLKASDVVTEIVLVGPVLDRDTYRSLLSCFISKFEQTTALDVTLLQGLVQLVECASSGYLVDDDLVRIAAVLSRELSITHISTSDHALHLTLSLARVLDVMVAGEVKDLNRERDHQPMLQLLDILKGSDNVVQRYEATYAYQALQYAPDDETPLQVLWRYAKVGAAGASAVSSVFKLDPEGFLKGIESLQKIGTGVVGAISTGIEVVETLRVGAGGVVRASESKFDFMKKRSWYLALQGTALFIRQGRLSDFNLVVIQAPCRHNANFQWGICRQLGEIAVDPLWDILVLQQAIDFLGDLFKSGTDWKPHVDVKRWILTILIQITELPDVSIKNRAGTLLMDLKKGDIAEFPGFYPLSKRLPLPTASLLLAKVQEIPKLEYDLHVLRSMRIADYRQAVYIDPMAKLSLQDTDDNLFPLMDKVRDFIAGDTQVMLVLGDSGAGKSTFNRYLEHELWQEYKAGGRIPLFVNLPALERPEKDLVAEQLRTHNFLEDQIRELKLHRQFTLICDGYDESQLTSNLHTTNLFNRSGQWGVKLLITCRTQYLGPGYRSRFEPKAVDQYIRVANDLFQQAVIAPFTRKQIEEYVEHYVPLEPRTWVKKDYLDKLEAIPNLMDLVRNPFLLTLSLEALPTVVQGKTDLSRLRITRAELYDTFLRHWMAVNKRRLEDQKLSETSQIAFDVLCADGFERNGILYQMELAVSIFQEQDGRPVVDYSHMRDRKTWKAQFFGLDPERALLRDSSLFSRAGNQYRFVHRSVLEYFFSCTISGPTKEHDEFGPPVDSESLATSLTLSAHPLSQRNLVVEPSIVQFVAERVLLDSGFKDELLAIIELSKTDNQAAQAAANAITILVKAGVRFNGADLRGIRVPGADMSGDSCAYSPDGVFLAVGLIDGRINTYDTSIWAMTRTYGGHQGCINSIAYSPTGHQLLSGSNDKTVRLWDCESGSCVFVLEGHTDEVRTVAFSPCGKQVASAGKDKTVRLWDVQTGTNLFNLTDHTEWIRSISYSPDGLAIVSVGSDGMIRFFDTRTGQPGEVWESQSGETTSVAYSPGALEIAVGYVNGELQFYNTTTGKPTRNWKTHGDAVAGVSFSPNGQWIATCSWDNTVKVWSAVTGSVLSVFAGHGSRVLQVAFSPNGLQLASCSFDCTIRLWDVSSLGTSMNMEGESDALTRVLFSPDGRVLVCAAYSGIVRQFDAISGESGPAIVCGYNSSECLAVSPDGLRISSAGTDGNVTVWDFGVGQANFVLRGHSGEVKAVAFSADGRWIATGGDNKSVRLWDARSGILDRVLEGHTSSITCLVFSPNSNRIFSGSRDGTIRAWDLDSRECRVVVDAAGFTERWIISSSSNGLKVASKGLLGAVDIWDAESGQLQQSLEHRKTFYSSAFSSCGQWLGVGLTRSVWLWNFVADTSAEGEGRGEWKCLVRIRDIFGRVLSIAWKPETLEFGIGCKNGSLQVWKLLETSSSLDGWSAQLVWSTGNPVLAASDAVFADAVGLSSVNQKLLTQRSKDAAV</sequence>
<dbReference type="PRINTS" id="PR00320">
    <property type="entry name" value="GPROTEINBRPT"/>
</dbReference>
<feature type="repeat" description="WD" evidence="3">
    <location>
        <begin position="1428"/>
        <end position="1469"/>
    </location>
</feature>
<feature type="compositionally biased region" description="Low complexity" evidence="4">
    <location>
        <begin position="49"/>
        <end position="59"/>
    </location>
</feature>
<feature type="region of interest" description="Disordered" evidence="4">
    <location>
        <begin position="30"/>
        <end position="66"/>
    </location>
</feature>
<evidence type="ECO:0000313" key="7">
    <source>
        <dbReference type="EMBL" id="OAQ24245.1"/>
    </source>
</evidence>
<feature type="repeat" description="WD" evidence="3">
    <location>
        <begin position="1302"/>
        <end position="1343"/>
    </location>
</feature>
<dbReference type="STRING" id="1314771.A0A197JGI6"/>
<accession>A0A197JGI6</accession>
<gene>
    <name evidence="7" type="ORF">K457DRAFT_1867729</name>
</gene>
<dbReference type="Pfam" id="PF23948">
    <property type="entry name" value="ARM_5"/>
    <property type="match status" value="1"/>
</dbReference>
<feature type="domain" description="NACHT" evidence="5">
    <location>
        <begin position="785"/>
        <end position="944"/>
    </location>
</feature>